<dbReference type="InterPro" id="IPR005624">
    <property type="entry name" value="PduO/GlcC-like"/>
</dbReference>
<dbReference type="AlphaFoldDB" id="A0A381P6H1"/>
<proteinExistence type="predicted"/>
<evidence type="ECO:0000313" key="1">
    <source>
        <dbReference type="EMBL" id="SUZ62460.1"/>
    </source>
</evidence>
<dbReference type="SUPFAM" id="SSF143744">
    <property type="entry name" value="GlcG-like"/>
    <property type="match status" value="1"/>
</dbReference>
<protein>
    <recommendedName>
        <fullName evidence="2">GlcG protein</fullName>
    </recommendedName>
</protein>
<dbReference type="InterPro" id="IPR038084">
    <property type="entry name" value="PduO/GlcC-like_sf"/>
</dbReference>
<sequence>MLPGNHVQAHNIGGDILASLNLAEAEAILAGSKAKMVELGVKMSISVVDPRGDLITMCKMDGAPWRTPVVSRGKAVASASFEVASGALTDNSQAPIFRAFMAMEGGHFIPGQGALPVFRNGEIIGAVGGSGGTAQEDEDCARAGIEAGGFSATR</sequence>
<reference evidence="1" key="1">
    <citation type="submission" date="2018-05" db="EMBL/GenBank/DDBJ databases">
        <authorList>
            <person name="Lanie J.A."/>
            <person name="Ng W.-L."/>
            <person name="Kazmierczak K.M."/>
            <person name="Andrzejewski T.M."/>
            <person name="Davidsen T.M."/>
            <person name="Wayne K.J."/>
            <person name="Tettelin H."/>
            <person name="Glass J.I."/>
            <person name="Rusch D."/>
            <person name="Podicherti R."/>
            <person name="Tsui H.-C.T."/>
            <person name="Winkler M.E."/>
        </authorList>
    </citation>
    <scope>NUCLEOTIDE SEQUENCE</scope>
</reference>
<dbReference type="PANTHER" id="PTHR34309">
    <property type="entry name" value="SLR1406 PROTEIN"/>
    <property type="match status" value="1"/>
</dbReference>
<accession>A0A381P6H1</accession>
<dbReference type="Pfam" id="PF03928">
    <property type="entry name" value="HbpS-like"/>
    <property type="match status" value="1"/>
</dbReference>
<dbReference type="InterPro" id="IPR052517">
    <property type="entry name" value="GlcG_carb_metab_protein"/>
</dbReference>
<gene>
    <name evidence="1" type="ORF">METZ01_LOCUS15314</name>
</gene>
<dbReference type="Gene3D" id="3.30.450.150">
    <property type="entry name" value="Haem-degrading domain"/>
    <property type="match status" value="1"/>
</dbReference>
<name>A0A381P6H1_9ZZZZ</name>
<organism evidence="1">
    <name type="scientific">marine metagenome</name>
    <dbReference type="NCBI Taxonomy" id="408172"/>
    <lineage>
        <taxon>unclassified sequences</taxon>
        <taxon>metagenomes</taxon>
        <taxon>ecological metagenomes</taxon>
    </lineage>
</organism>
<evidence type="ECO:0008006" key="2">
    <source>
        <dbReference type="Google" id="ProtNLM"/>
    </source>
</evidence>
<dbReference type="PANTHER" id="PTHR34309:SF1">
    <property type="entry name" value="PROTEIN GLCG"/>
    <property type="match status" value="1"/>
</dbReference>
<dbReference type="EMBL" id="UINC01000871">
    <property type="protein sequence ID" value="SUZ62460.1"/>
    <property type="molecule type" value="Genomic_DNA"/>
</dbReference>